<dbReference type="PANTHER" id="PTHR46060">
    <property type="entry name" value="MARINER MOS1 TRANSPOSASE-LIKE PROTEIN"/>
    <property type="match status" value="1"/>
</dbReference>
<dbReference type="Gene3D" id="2.10.70.10">
    <property type="entry name" value="Complement Module, domain 1"/>
    <property type="match status" value="1"/>
</dbReference>
<evidence type="ECO:0000259" key="4">
    <source>
        <dbReference type="PROSITE" id="PS50923"/>
    </source>
</evidence>
<protein>
    <submittedName>
        <fullName evidence="5">Histone-lysine N-methyltransferase SETMAR</fullName>
    </submittedName>
</protein>
<dbReference type="PROSITE" id="PS50923">
    <property type="entry name" value="SUSHI"/>
    <property type="match status" value="1"/>
</dbReference>
<feature type="domain" description="Sushi" evidence="4">
    <location>
        <begin position="28"/>
        <end position="83"/>
    </location>
</feature>
<name>A0AAV4J1D2_9GAST</name>
<keyword evidence="1" id="KW-1015">Disulfide bond</keyword>
<feature type="compositionally biased region" description="Basic and acidic residues" evidence="3">
    <location>
        <begin position="581"/>
        <end position="610"/>
    </location>
</feature>
<sequence>MISEFQASSIRQMTAWTGRVCVCESETAPCANPAHDPTTRVMESNGTVIYYTCRPGFRFESGDLHRLCDTNGTWSGRQPICTVDSILFHHDYAPAHTAQAVTDVLAGYKWELLEHPRYSPDFAPCDFHLFPKMKEHLRGHQFETEEDIIQATKVAIKNLDKCSYVTAFKDSALPSFLLNRFRKRKKKVRDHQERLSLVTRIAPGHAKVIVETVSSEDGDGHGAHHPRKFGFKSLLSVFKFMAGGKLKAGPPGSTSDVGGDGPSGEMDESLEGGEESKCSRSNGYRSVPTSSPRSNRGQTSFDADGKDGTHKPATPSAKSLVMTPHICRHKSCEHQPKPSSHGRAPCLQRSSSDNPPSYSSLAVPVTVSSHSATAISGTGKACARYGNTQRSFTLELADVIAPASDSGTPTPTMSAPTSKKGTNGLQIYNENEASGAAGCLQQGGVMYPYAYSPDYEEIETPRRAPNFFRGGAPPPNSRTNSSGTLIMSGAFGGKQNRQHQQGSYSGYSGGRSFHQHQPDFDYESHSFSSQKPNYGSGAVPKQNPAPRSGLLVFQKASEIFHRRLEAKRTESPVPSKTTSTSEDHWSFAEPPARETDPSHEFADDKSGKLSRSFDEPVIPLERQIAFKSSAKQQSLETRRDVFSKAPCKENCLTLKNTSIISPARRSTLATQPSQNPKSLKNRRFHRSMAKSYSQQADDDDYLQTTALLGTASSQADNPTHVTHLTCLSKEEVNVEEINSDSDHQPRYSMPFVAESPTMKDDERSLRFSFCPISSSKESFDSAAQEDVLSLPENSSFSLTTIPLTSKENFDSSLTNFPDLISNEMCSLAQASTSSPSKDTIACSNSSGKTTPEGSDSTVVLNTVVTSPQEESTLPLNTPHHINKDSTFEDPLSDTSHHFSSKDKLWASKTSQIPSSKSITPTTTHFTSTDLCPGFKPLTRTGSCSSPLGGTGCLVARRTSPPSSTSSPDVLQLRHETAENVALPHHKSTSPRYPSASSISAVGSNRSKPSVQYKGVLFARHYSLENP</sequence>
<keyword evidence="6" id="KW-1185">Reference proteome</keyword>
<dbReference type="InterPro" id="IPR035976">
    <property type="entry name" value="Sushi/SCR/CCP_sf"/>
</dbReference>
<feature type="region of interest" description="Disordered" evidence="3">
    <location>
        <begin position="833"/>
        <end position="925"/>
    </location>
</feature>
<feature type="compositionally biased region" description="Polar residues" evidence="3">
    <location>
        <begin position="989"/>
        <end position="1007"/>
    </location>
</feature>
<keyword evidence="2" id="KW-0768">Sushi</keyword>
<comment type="caution">
    <text evidence="5">The sequence shown here is derived from an EMBL/GenBank/DDBJ whole genome shotgun (WGS) entry which is preliminary data.</text>
</comment>
<dbReference type="InterPro" id="IPR036397">
    <property type="entry name" value="RNaseH_sf"/>
</dbReference>
<dbReference type="Gene3D" id="3.30.420.10">
    <property type="entry name" value="Ribonuclease H-like superfamily/Ribonuclease H"/>
    <property type="match status" value="1"/>
</dbReference>
<feature type="compositionally biased region" description="Low complexity" evidence="3">
    <location>
        <begin position="502"/>
        <end position="512"/>
    </location>
</feature>
<evidence type="ECO:0000313" key="6">
    <source>
        <dbReference type="Proteomes" id="UP000762676"/>
    </source>
</evidence>
<gene>
    <name evidence="5" type="ORF">ElyMa_001456200</name>
</gene>
<feature type="compositionally biased region" description="Basic and acidic residues" evidence="3">
    <location>
        <begin position="894"/>
        <end position="905"/>
    </location>
</feature>
<dbReference type="PANTHER" id="PTHR46060:SF1">
    <property type="entry name" value="MARINER MOS1 TRANSPOSASE-LIKE PROTEIN"/>
    <property type="match status" value="1"/>
</dbReference>
<feature type="compositionally biased region" description="Low complexity" evidence="3">
    <location>
        <begin position="907"/>
        <end position="925"/>
    </location>
</feature>
<dbReference type="GO" id="GO:0003676">
    <property type="term" value="F:nucleic acid binding"/>
    <property type="evidence" value="ECO:0007669"/>
    <property type="project" value="InterPro"/>
</dbReference>
<evidence type="ECO:0000256" key="2">
    <source>
        <dbReference type="PROSITE-ProRule" id="PRU00302"/>
    </source>
</evidence>
<comment type="caution">
    <text evidence="2">Lacks conserved residue(s) required for the propagation of feature annotation.</text>
</comment>
<evidence type="ECO:0000256" key="3">
    <source>
        <dbReference type="SAM" id="MobiDB-lite"/>
    </source>
</evidence>
<dbReference type="InterPro" id="IPR052709">
    <property type="entry name" value="Transposase-MT_Hybrid"/>
</dbReference>
<proteinExistence type="predicted"/>
<feature type="region of interest" description="Disordered" evidence="3">
    <location>
        <begin position="982"/>
        <end position="1007"/>
    </location>
</feature>
<feature type="compositionally biased region" description="Polar residues" evidence="3">
    <location>
        <begin position="667"/>
        <end position="678"/>
    </location>
</feature>
<feature type="compositionally biased region" description="Polar residues" evidence="3">
    <location>
        <begin position="833"/>
        <end position="875"/>
    </location>
</feature>
<feature type="region of interest" description="Disordered" evidence="3">
    <location>
        <begin position="488"/>
        <end position="546"/>
    </location>
</feature>
<feature type="region of interest" description="Disordered" evidence="3">
    <location>
        <begin position="564"/>
        <end position="610"/>
    </location>
</feature>
<evidence type="ECO:0000256" key="1">
    <source>
        <dbReference type="ARBA" id="ARBA00023157"/>
    </source>
</evidence>
<dbReference type="SUPFAM" id="SSF57535">
    <property type="entry name" value="Complement control module/SCR domain"/>
    <property type="match status" value="1"/>
</dbReference>
<organism evidence="5 6">
    <name type="scientific">Elysia marginata</name>
    <dbReference type="NCBI Taxonomy" id="1093978"/>
    <lineage>
        <taxon>Eukaryota</taxon>
        <taxon>Metazoa</taxon>
        <taxon>Spiralia</taxon>
        <taxon>Lophotrochozoa</taxon>
        <taxon>Mollusca</taxon>
        <taxon>Gastropoda</taxon>
        <taxon>Heterobranchia</taxon>
        <taxon>Euthyneura</taxon>
        <taxon>Panpulmonata</taxon>
        <taxon>Sacoglossa</taxon>
        <taxon>Placobranchoidea</taxon>
        <taxon>Plakobranchidae</taxon>
        <taxon>Elysia</taxon>
    </lineage>
</organism>
<dbReference type="Proteomes" id="UP000762676">
    <property type="component" value="Unassembled WGS sequence"/>
</dbReference>
<feature type="region of interest" description="Disordered" evidence="3">
    <location>
        <begin position="663"/>
        <end position="696"/>
    </location>
</feature>
<dbReference type="SMART" id="SM00032">
    <property type="entry name" value="CCP"/>
    <property type="match status" value="1"/>
</dbReference>
<reference evidence="5 6" key="1">
    <citation type="journal article" date="2021" name="Elife">
        <title>Chloroplast acquisition without the gene transfer in kleptoplastic sea slugs, Plakobranchus ocellatus.</title>
        <authorList>
            <person name="Maeda T."/>
            <person name="Takahashi S."/>
            <person name="Yoshida T."/>
            <person name="Shimamura S."/>
            <person name="Takaki Y."/>
            <person name="Nagai Y."/>
            <person name="Toyoda A."/>
            <person name="Suzuki Y."/>
            <person name="Arimoto A."/>
            <person name="Ishii H."/>
            <person name="Satoh N."/>
            <person name="Nishiyama T."/>
            <person name="Hasebe M."/>
            <person name="Maruyama T."/>
            <person name="Minagawa J."/>
            <person name="Obokata J."/>
            <person name="Shigenobu S."/>
        </authorList>
    </citation>
    <scope>NUCLEOTIDE SEQUENCE [LARGE SCALE GENOMIC DNA]</scope>
</reference>
<dbReference type="AlphaFoldDB" id="A0AAV4J1D2"/>
<feature type="compositionally biased region" description="Basic residues" evidence="3">
    <location>
        <begin position="679"/>
        <end position="688"/>
    </location>
</feature>
<feature type="region of interest" description="Disordered" evidence="3">
    <location>
        <begin position="246"/>
        <end position="362"/>
    </location>
</feature>
<feature type="compositionally biased region" description="Polar residues" evidence="3">
    <location>
        <begin position="279"/>
        <end position="301"/>
    </location>
</feature>
<dbReference type="Pfam" id="PF00084">
    <property type="entry name" value="Sushi"/>
    <property type="match status" value="1"/>
</dbReference>
<feature type="compositionally biased region" description="Low complexity" evidence="3">
    <location>
        <begin position="350"/>
        <end position="360"/>
    </location>
</feature>
<dbReference type="CDD" id="cd00033">
    <property type="entry name" value="CCP"/>
    <property type="match status" value="1"/>
</dbReference>
<accession>A0AAV4J1D2</accession>
<evidence type="ECO:0000313" key="5">
    <source>
        <dbReference type="EMBL" id="GFS15744.1"/>
    </source>
</evidence>
<dbReference type="EMBL" id="BMAT01002865">
    <property type="protein sequence ID" value="GFS15744.1"/>
    <property type="molecule type" value="Genomic_DNA"/>
</dbReference>
<dbReference type="InterPro" id="IPR000436">
    <property type="entry name" value="Sushi_SCR_CCP_dom"/>
</dbReference>